<dbReference type="SUPFAM" id="SSF52540">
    <property type="entry name" value="P-loop containing nucleoside triphosphate hydrolases"/>
    <property type="match status" value="1"/>
</dbReference>
<dbReference type="InterPro" id="IPR027417">
    <property type="entry name" value="P-loop_NTPase"/>
</dbReference>
<dbReference type="CDD" id="cd01983">
    <property type="entry name" value="SIMIBI"/>
    <property type="match status" value="1"/>
</dbReference>
<organism evidence="2 3">
    <name type="scientific">Pontibacter diazotrophicus</name>
    <dbReference type="NCBI Taxonomy" id="1400979"/>
    <lineage>
        <taxon>Bacteria</taxon>
        <taxon>Pseudomonadati</taxon>
        <taxon>Bacteroidota</taxon>
        <taxon>Cytophagia</taxon>
        <taxon>Cytophagales</taxon>
        <taxon>Hymenobacteraceae</taxon>
        <taxon>Pontibacter</taxon>
    </lineage>
</organism>
<evidence type="ECO:0000259" key="1">
    <source>
        <dbReference type="Pfam" id="PF13521"/>
    </source>
</evidence>
<reference evidence="3" key="1">
    <citation type="submission" date="2018-08" db="EMBL/GenBank/DDBJ databases">
        <authorList>
            <person name="Liu Z.-W."/>
            <person name="Du Z.-J."/>
        </authorList>
    </citation>
    <scope>NUCLEOTIDE SEQUENCE [LARGE SCALE GENOMIC DNA]</scope>
    <source>
        <strain evidence="3">H4X</strain>
    </source>
</reference>
<dbReference type="InterPro" id="IPR038727">
    <property type="entry name" value="NadR/Ttd14_AAA_dom"/>
</dbReference>
<dbReference type="Proteomes" id="UP000256708">
    <property type="component" value="Unassembled WGS sequence"/>
</dbReference>
<dbReference type="Gene3D" id="3.40.50.300">
    <property type="entry name" value="P-loop containing nucleotide triphosphate hydrolases"/>
    <property type="match status" value="1"/>
</dbReference>
<evidence type="ECO:0000313" key="2">
    <source>
        <dbReference type="EMBL" id="RDV11337.1"/>
    </source>
</evidence>
<name>A0A3D8L292_9BACT</name>
<evidence type="ECO:0000313" key="3">
    <source>
        <dbReference type="Proteomes" id="UP000256708"/>
    </source>
</evidence>
<dbReference type="Pfam" id="PF13521">
    <property type="entry name" value="AAA_28"/>
    <property type="match status" value="1"/>
</dbReference>
<dbReference type="OrthoDB" id="5638848at2"/>
<accession>A0A3D8L292</accession>
<sequence length="175" mass="20187">MHKYIITGGPGAGKSTLLQALHQKGYTVSEEASREMIIQETAKGSNCLPWVDLPCFARKVLERMIQNYEHAHTASSTTFFDRGIPDIIAYLKVAQQPVDETYFHAVKQYRYSPLAFLTPPWQEIYVNDSERWQTFEEAITLFHAIKDMYQSLRYTILELPIASVEERVNFVISHI</sequence>
<gene>
    <name evidence="2" type="ORF">DXT99_24870</name>
</gene>
<feature type="domain" description="NadR/Ttd14 AAA" evidence="1">
    <location>
        <begin position="3"/>
        <end position="167"/>
    </location>
</feature>
<comment type="caution">
    <text evidence="2">The sequence shown here is derived from an EMBL/GenBank/DDBJ whole genome shotgun (WGS) entry which is preliminary data.</text>
</comment>
<dbReference type="RefSeq" id="WP_115568300.1">
    <property type="nucleotide sequence ID" value="NZ_QRGR01000043.1"/>
</dbReference>
<keyword evidence="3" id="KW-1185">Reference proteome</keyword>
<proteinExistence type="predicted"/>
<dbReference type="AlphaFoldDB" id="A0A3D8L292"/>
<dbReference type="EMBL" id="QRGR01000043">
    <property type="protein sequence ID" value="RDV11337.1"/>
    <property type="molecule type" value="Genomic_DNA"/>
</dbReference>
<protein>
    <recommendedName>
        <fullName evidence="1">NadR/Ttd14 AAA domain-containing protein</fullName>
    </recommendedName>
</protein>